<name>A0A5N6KZX0_9ROSI</name>
<evidence type="ECO:0000313" key="1">
    <source>
        <dbReference type="EMBL" id="KAB8392274.1"/>
    </source>
</evidence>
<gene>
    <name evidence="1" type="ORF">FH972_024790</name>
</gene>
<dbReference type="OrthoDB" id="1932350at2759"/>
<proteinExistence type="predicted"/>
<keyword evidence="2" id="KW-1185">Reference proteome</keyword>
<sequence length="78" mass="8801">MGRKTFHKKGSSPDMVREGMKFEGEEVKKKSHDIGDVDCNHVWVPHERTGIYYPKGQEKVMEDVPPAAVNDVGVNLFS</sequence>
<evidence type="ECO:0000313" key="2">
    <source>
        <dbReference type="Proteomes" id="UP000327013"/>
    </source>
</evidence>
<dbReference type="PANTHER" id="PTHR35109">
    <property type="entry name" value="GLUTAMATE RACEMASE"/>
    <property type="match status" value="1"/>
</dbReference>
<dbReference type="PANTHER" id="PTHR35109:SF2">
    <property type="entry name" value="LATE EMBRYOGENESIS ABUNDANT PROTEIN"/>
    <property type="match status" value="1"/>
</dbReference>
<protein>
    <submittedName>
        <fullName evidence="1">Uncharacterized protein</fullName>
    </submittedName>
</protein>
<dbReference type="EMBL" id="VIBQ01000025">
    <property type="protein sequence ID" value="KAB8392274.1"/>
    <property type="molecule type" value="Genomic_DNA"/>
</dbReference>
<comment type="caution">
    <text evidence="1">The sequence shown here is derived from an EMBL/GenBank/DDBJ whole genome shotgun (WGS) entry which is preliminary data.</text>
</comment>
<dbReference type="Proteomes" id="UP000327013">
    <property type="component" value="Unassembled WGS sequence"/>
</dbReference>
<organism evidence="1 2">
    <name type="scientific">Carpinus fangiana</name>
    <dbReference type="NCBI Taxonomy" id="176857"/>
    <lineage>
        <taxon>Eukaryota</taxon>
        <taxon>Viridiplantae</taxon>
        <taxon>Streptophyta</taxon>
        <taxon>Embryophyta</taxon>
        <taxon>Tracheophyta</taxon>
        <taxon>Spermatophyta</taxon>
        <taxon>Magnoliopsida</taxon>
        <taxon>eudicotyledons</taxon>
        <taxon>Gunneridae</taxon>
        <taxon>Pentapetalae</taxon>
        <taxon>rosids</taxon>
        <taxon>fabids</taxon>
        <taxon>Fagales</taxon>
        <taxon>Betulaceae</taxon>
        <taxon>Carpinus</taxon>
    </lineage>
</organism>
<reference evidence="1 2" key="1">
    <citation type="submission" date="2019-06" db="EMBL/GenBank/DDBJ databases">
        <title>A chromosomal-level reference genome of Carpinus fangiana (Coryloideae, Betulaceae).</title>
        <authorList>
            <person name="Yang X."/>
            <person name="Wang Z."/>
            <person name="Zhang L."/>
            <person name="Hao G."/>
            <person name="Liu J."/>
            <person name="Yang Y."/>
        </authorList>
    </citation>
    <scope>NUCLEOTIDE SEQUENCE [LARGE SCALE GENOMIC DNA]</scope>
    <source>
        <strain evidence="1">Cfa_2016G</strain>
        <tissue evidence="1">Leaf</tissue>
    </source>
</reference>
<accession>A0A5N6KZX0</accession>
<dbReference type="AlphaFoldDB" id="A0A5N6KZX0"/>